<comment type="caution">
    <text evidence="1">The sequence shown here is derived from an EMBL/GenBank/DDBJ whole genome shotgun (WGS) entry which is preliminary data.</text>
</comment>
<dbReference type="AlphaFoldDB" id="A0A4S9L306"/>
<protein>
    <submittedName>
        <fullName evidence="1">Uncharacterized protein</fullName>
    </submittedName>
</protein>
<reference evidence="1 2" key="1">
    <citation type="submission" date="2018-10" db="EMBL/GenBank/DDBJ databases">
        <title>Fifty Aureobasidium pullulans genomes reveal a recombining polyextremotolerant generalist.</title>
        <authorList>
            <person name="Gostincar C."/>
            <person name="Turk M."/>
            <person name="Zajc J."/>
            <person name="Gunde-Cimerman N."/>
        </authorList>
    </citation>
    <scope>NUCLEOTIDE SEQUENCE [LARGE SCALE GENOMIC DNA]</scope>
    <source>
        <strain evidence="1 2">EXF-6604</strain>
    </source>
</reference>
<accession>A0A4S9L306</accession>
<sequence>MDCTSNCVLLEWEHALSTTKEEILHDDSSKLFHQHPMNNSNIMPLDLVVKGEGSASRLANVVKIVIAFRSEGHYRKEASTTLFKAVQQLTDTLNMISPRSDSGQSVFQATSDGPITSWKIGSLHCQTETVRLPSTSVVQETHTIITSCSIIVHDLPVLEQVGKAIVRLPCVSSVKTLWSLDDLANVRLKVEVHELSVKDALNKATAIASSIGFTKVVAKTVVLKDSEKVAVNDSSLFEESRQRPHAYQAERRFGHGCLPEDYEEAVPAGIRGDGKWTGRDDAGSLDAWSLVFAPKTITMHAKVEAKFSAISSIGWVYEEFNEHRFITS</sequence>
<dbReference type="Pfam" id="PF04402">
    <property type="entry name" value="SIMPL"/>
    <property type="match status" value="1"/>
</dbReference>
<evidence type="ECO:0000313" key="2">
    <source>
        <dbReference type="Proteomes" id="UP000306584"/>
    </source>
</evidence>
<dbReference type="EMBL" id="QZBD01000240">
    <property type="protein sequence ID" value="THY23426.1"/>
    <property type="molecule type" value="Genomic_DNA"/>
</dbReference>
<dbReference type="Proteomes" id="UP000306584">
    <property type="component" value="Unassembled WGS sequence"/>
</dbReference>
<dbReference type="InterPro" id="IPR007497">
    <property type="entry name" value="SIMPL/DUF541"/>
</dbReference>
<organism evidence="1 2">
    <name type="scientific">Aureobasidium pullulans</name>
    <name type="common">Black yeast</name>
    <name type="synonym">Pullularia pullulans</name>
    <dbReference type="NCBI Taxonomy" id="5580"/>
    <lineage>
        <taxon>Eukaryota</taxon>
        <taxon>Fungi</taxon>
        <taxon>Dikarya</taxon>
        <taxon>Ascomycota</taxon>
        <taxon>Pezizomycotina</taxon>
        <taxon>Dothideomycetes</taxon>
        <taxon>Dothideomycetidae</taxon>
        <taxon>Dothideales</taxon>
        <taxon>Saccotheciaceae</taxon>
        <taxon>Aureobasidium</taxon>
    </lineage>
</organism>
<evidence type="ECO:0000313" key="1">
    <source>
        <dbReference type="EMBL" id="THY23426.1"/>
    </source>
</evidence>
<name>A0A4S9L306_AURPU</name>
<gene>
    <name evidence="1" type="ORF">D6D01_05967</name>
</gene>
<proteinExistence type="predicted"/>